<dbReference type="AlphaFoldDB" id="R3WNH1"/>
<gene>
    <name evidence="2" type="ORF">UC3_00515</name>
</gene>
<dbReference type="eggNOG" id="COG1396">
    <property type="taxonomic scope" value="Bacteria"/>
</dbReference>
<feature type="domain" description="HTH cro/C1-type" evidence="1">
    <location>
        <begin position="8"/>
        <end position="61"/>
    </location>
</feature>
<dbReference type="PANTHER" id="PTHR37038">
    <property type="entry name" value="TRANSCRIPTIONAL REGULATOR-RELATED"/>
    <property type="match status" value="1"/>
</dbReference>
<dbReference type="SUPFAM" id="SSF48452">
    <property type="entry name" value="TPR-like"/>
    <property type="match status" value="1"/>
</dbReference>
<dbReference type="InterPro" id="IPR041315">
    <property type="entry name" value="PlcR_TPR"/>
</dbReference>
<proteinExistence type="predicted"/>
<dbReference type="PANTHER" id="PTHR37038:SF14">
    <property type="entry name" value="TRANSCRIPTIONAL ACTIVATOR"/>
    <property type="match status" value="1"/>
</dbReference>
<name>R3WNH1_9ENTE</name>
<dbReference type="InterPro" id="IPR011990">
    <property type="entry name" value="TPR-like_helical_dom_sf"/>
</dbReference>
<evidence type="ECO:0000259" key="1">
    <source>
        <dbReference type="PROSITE" id="PS50943"/>
    </source>
</evidence>
<dbReference type="PROSITE" id="PS50943">
    <property type="entry name" value="HTH_CROC1"/>
    <property type="match status" value="1"/>
</dbReference>
<dbReference type="CDD" id="cd00093">
    <property type="entry name" value="HTH_XRE"/>
    <property type="match status" value="1"/>
</dbReference>
<reference evidence="2 3" key="1">
    <citation type="submission" date="2013-02" db="EMBL/GenBank/DDBJ databases">
        <title>The Genome Sequence of Enterococcus phoeniculicola BAA-412.</title>
        <authorList>
            <consortium name="The Broad Institute Genome Sequencing Platform"/>
            <consortium name="The Broad Institute Genome Sequencing Center for Infectious Disease"/>
            <person name="Earl A.M."/>
            <person name="Gilmore M.S."/>
            <person name="Lebreton F."/>
            <person name="Walker B."/>
            <person name="Young S.K."/>
            <person name="Zeng Q."/>
            <person name="Gargeya S."/>
            <person name="Fitzgerald M."/>
            <person name="Haas B."/>
            <person name="Abouelleil A."/>
            <person name="Alvarado L."/>
            <person name="Arachchi H.M."/>
            <person name="Berlin A.M."/>
            <person name="Chapman S.B."/>
            <person name="Dewar J."/>
            <person name="Goldberg J."/>
            <person name="Griggs A."/>
            <person name="Gujja S."/>
            <person name="Hansen M."/>
            <person name="Howarth C."/>
            <person name="Imamovic A."/>
            <person name="Larimer J."/>
            <person name="McCowan C."/>
            <person name="Murphy C."/>
            <person name="Neiman D."/>
            <person name="Pearson M."/>
            <person name="Priest M."/>
            <person name="Roberts A."/>
            <person name="Saif S."/>
            <person name="Shea T."/>
            <person name="Sisk P."/>
            <person name="Sykes S."/>
            <person name="Wortman J."/>
            <person name="Nusbaum C."/>
            <person name="Birren B."/>
        </authorList>
    </citation>
    <scope>NUCLEOTIDE SEQUENCE [LARGE SCALE GENOMIC DNA]</scope>
    <source>
        <strain evidence="2 3">ATCC BAA-412</strain>
    </source>
</reference>
<dbReference type="EMBL" id="AJAT01000007">
    <property type="protein sequence ID" value="EOL48962.1"/>
    <property type="molecule type" value="Genomic_DNA"/>
</dbReference>
<protein>
    <recommendedName>
        <fullName evidence="1">HTH cro/C1-type domain-containing protein</fullName>
    </recommendedName>
</protein>
<dbReference type="GO" id="GO:0003677">
    <property type="term" value="F:DNA binding"/>
    <property type="evidence" value="ECO:0007669"/>
    <property type="project" value="InterPro"/>
</dbReference>
<dbReference type="RefSeq" id="WP_010767188.1">
    <property type="nucleotide sequence ID" value="NZ_ASWE01000004.1"/>
</dbReference>
<sequence length="280" mass="31998">MQINGQLIKKKRKQLNMTQNQLAKGICKQATISNIEKKNTANNMQIITAICNRLGLEVNDITVTVHKSQVQGLLKKVTKLIRYYKYEEAEILLKDVVEVMDELEEHQLQEAYHCIGALSLFRNGKDDVTLYNLYQSLEHATNEGSIITILSNNLLGIYYATKGFTKQADAFFEKSVRLAELSRGYEREEALSTVYYNIAKYYSSKNEYQKAIDYCDVGISICTENMSLLGLVHLAYERAFNCRALNEEVGREAYKFAEQLAELTKNTEMLAIIRADLKKS</sequence>
<dbReference type="InterPro" id="IPR010982">
    <property type="entry name" value="Lambda_DNA-bd_dom_sf"/>
</dbReference>
<dbReference type="SMART" id="SM00530">
    <property type="entry name" value="HTH_XRE"/>
    <property type="match status" value="1"/>
</dbReference>
<dbReference type="Pfam" id="PF01381">
    <property type="entry name" value="HTH_3"/>
    <property type="match status" value="1"/>
</dbReference>
<accession>R3WNH1</accession>
<dbReference type="Pfam" id="PF18768">
    <property type="entry name" value="RNPP_C"/>
    <property type="match status" value="1"/>
</dbReference>
<dbReference type="SUPFAM" id="SSF47413">
    <property type="entry name" value="lambda repressor-like DNA-binding domains"/>
    <property type="match status" value="1"/>
</dbReference>
<dbReference type="PATRIC" id="fig|1158610.3.peg.488"/>
<dbReference type="STRING" id="154621.RV11_GL002217"/>
<dbReference type="OrthoDB" id="1150409at2"/>
<evidence type="ECO:0000313" key="3">
    <source>
        <dbReference type="Proteomes" id="UP000013785"/>
    </source>
</evidence>
<dbReference type="Proteomes" id="UP000013785">
    <property type="component" value="Unassembled WGS sequence"/>
</dbReference>
<dbReference type="Gene3D" id="1.25.40.10">
    <property type="entry name" value="Tetratricopeptide repeat domain"/>
    <property type="match status" value="1"/>
</dbReference>
<keyword evidence="3" id="KW-1185">Reference proteome</keyword>
<dbReference type="InterPro" id="IPR053163">
    <property type="entry name" value="HTH-type_regulator_Rgg"/>
</dbReference>
<dbReference type="InterPro" id="IPR001387">
    <property type="entry name" value="Cro/C1-type_HTH"/>
</dbReference>
<organism evidence="2 3">
    <name type="scientific">Enterococcus phoeniculicola ATCC BAA-412</name>
    <dbReference type="NCBI Taxonomy" id="1158610"/>
    <lineage>
        <taxon>Bacteria</taxon>
        <taxon>Bacillati</taxon>
        <taxon>Bacillota</taxon>
        <taxon>Bacilli</taxon>
        <taxon>Lactobacillales</taxon>
        <taxon>Enterococcaceae</taxon>
        <taxon>Enterococcus</taxon>
    </lineage>
</organism>
<evidence type="ECO:0000313" key="2">
    <source>
        <dbReference type="EMBL" id="EOL48962.1"/>
    </source>
</evidence>
<dbReference type="HOGENOM" id="CLU_053304_2_0_9"/>
<comment type="caution">
    <text evidence="2">The sequence shown here is derived from an EMBL/GenBank/DDBJ whole genome shotgun (WGS) entry which is preliminary data.</text>
</comment>